<gene>
    <name evidence="1" type="ORF">LCGC14_0607800</name>
</gene>
<reference evidence="1" key="1">
    <citation type="journal article" date="2015" name="Nature">
        <title>Complex archaea that bridge the gap between prokaryotes and eukaryotes.</title>
        <authorList>
            <person name="Spang A."/>
            <person name="Saw J.H."/>
            <person name="Jorgensen S.L."/>
            <person name="Zaremba-Niedzwiedzka K."/>
            <person name="Martijn J."/>
            <person name="Lind A.E."/>
            <person name="van Eijk R."/>
            <person name="Schleper C."/>
            <person name="Guy L."/>
            <person name="Ettema T.J."/>
        </authorList>
    </citation>
    <scope>NUCLEOTIDE SEQUENCE</scope>
</reference>
<accession>A0A0F9UH50</accession>
<dbReference type="EMBL" id="LAZR01000998">
    <property type="protein sequence ID" value="KKN52918.1"/>
    <property type="molecule type" value="Genomic_DNA"/>
</dbReference>
<comment type="caution">
    <text evidence="1">The sequence shown here is derived from an EMBL/GenBank/DDBJ whole genome shotgun (WGS) entry which is preliminary data.</text>
</comment>
<proteinExistence type="predicted"/>
<sequence>MLSDIELMQMRATQAGAFNDEVNITVNILTQDTLGDEVRNPVVYKAIACGVVFLDAGSEARREAAGRVDVDYDAIIRLPLDLGIAVDMNTEYEIVDKAGTAIRRTFRPIASPEIGVSAQNVKVKEVTN</sequence>
<name>A0A0F9UH50_9ZZZZ</name>
<dbReference type="AlphaFoldDB" id="A0A0F9UH50"/>
<evidence type="ECO:0000313" key="1">
    <source>
        <dbReference type="EMBL" id="KKN52918.1"/>
    </source>
</evidence>
<organism evidence="1">
    <name type="scientific">marine sediment metagenome</name>
    <dbReference type="NCBI Taxonomy" id="412755"/>
    <lineage>
        <taxon>unclassified sequences</taxon>
        <taxon>metagenomes</taxon>
        <taxon>ecological metagenomes</taxon>
    </lineage>
</organism>
<protein>
    <submittedName>
        <fullName evidence="1">Uncharacterized protein</fullName>
    </submittedName>
</protein>